<dbReference type="Pfam" id="PF08281">
    <property type="entry name" value="Sigma70_r4_2"/>
    <property type="match status" value="1"/>
</dbReference>
<feature type="compositionally biased region" description="Basic and acidic residues" evidence="6">
    <location>
        <begin position="186"/>
        <end position="202"/>
    </location>
</feature>
<dbReference type="AlphaFoldDB" id="A0A853C675"/>
<feature type="domain" description="RNA polymerase sigma-70 region 2" evidence="7">
    <location>
        <begin position="29"/>
        <end position="95"/>
    </location>
</feature>
<dbReference type="PANTHER" id="PTHR43133">
    <property type="entry name" value="RNA POLYMERASE ECF-TYPE SIGMA FACTO"/>
    <property type="match status" value="1"/>
</dbReference>
<evidence type="ECO:0000256" key="1">
    <source>
        <dbReference type="ARBA" id="ARBA00010641"/>
    </source>
</evidence>
<evidence type="ECO:0000256" key="2">
    <source>
        <dbReference type="ARBA" id="ARBA00023015"/>
    </source>
</evidence>
<reference evidence="9 10" key="1">
    <citation type="submission" date="2020-07" db="EMBL/GenBank/DDBJ databases">
        <title>Sequencing the genomes of 1000 actinobacteria strains.</title>
        <authorList>
            <person name="Klenk H.-P."/>
        </authorList>
    </citation>
    <scope>NUCLEOTIDE SEQUENCE [LARGE SCALE GENOMIC DNA]</scope>
    <source>
        <strain evidence="9 10">DSM 103833</strain>
    </source>
</reference>
<evidence type="ECO:0000256" key="4">
    <source>
        <dbReference type="ARBA" id="ARBA00023125"/>
    </source>
</evidence>
<feature type="region of interest" description="Disordered" evidence="6">
    <location>
        <begin position="1"/>
        <end position="22"/>
    </location>
</feature>
<evidence type="ECO:0000256" key="5">
    <source>
        <dbReference type="ARBA" id="ARBA00023163"/>
    </source>
</evidence>
<dbReference type="InterPro" id="IPR013325">
    <property type="entry name" value="RNA_pol_sigma_r2"/>
</dbReference>
<dbReference type="SUPFAM" id="SSF88659">
    <property type="entry name" value="Sigma3 and sigma4 domains of RNA polymerase sigma factors"/>
    <property type="match status" value="1"/>
</dbReference>
<keyword evidence="4" id="KW-0238">DNA-binding</keyword>
<keyword evidence="5" id="KW-0804">Transcription</keyword>
<organism evidence="9 10">
    <name type="scientific">Nocardioides thalensis</name>
    <dbReference type="NCBI Taxonomy" id="1914755"/>
    <lineage>
        <taxon>Bacteria</taxon>
        <taxon>Bacillati</taxon>
        <taxon>Actinomycetota</taxon>
        <taxon>Actinomycetes</taxon>
        <taxon>Propionibacteriales</taxon>
        <taxon>Nocardioidaceae</taxon>
        <taxon>Nocardioides</taxon>
    </lineage>
</organism>
<keyword evidence="10" id="KW-1185">Reference proteome</keyword>
<feature type="domain" description="RNA polymerase sigma factor 70 region 4 type 2" evidence="8">
    <location>
        <begin position="123"/>
        <end position="174"/>
    </location>
</feature>
<dbReference type="Gene3D" id="1.10.10.10">
    <property type="entry name" value="Winged helix-like DNA-binding domain superfamily/Winged helix DNA-binding domain"/>
    <property type="match status" value="1"/>
</dbReference>
<accession>A0A853C675</accession>
<evidence type="ECO:0000313" key="9">
    <source>
        <dbReference type="EMBL" id="NYJ03004.1"/>
    </source>
</evidence>
<dbReference type="InterPro" id="IPR013249">
    <property type="entry name" value="RNA_pol_sigma70_r4_t2"/>
</dbReference>
<evidence type="ECO:0000259" key="8">
    <source>
        <dbReference type="Pfam" id="PF08281"/>
    </source>
</evidence>
<evidence type="ECO:0000313" key="10">
    <source>
        <dbReference type="Proteomes" id="UP000530424"/>
    </source>
</evidence>
<dbReference type="PANTHER" id="PTHR43133:SF8">
    <property type="entry name" value="RNA POLYMERASE SIGMA FACTOR HI_1459-RELATED"/>
    <property type="match status" value="1"/>
</dbReference>
<dbReference type="SUPFAM" id="SSF88946">
    <property type="entry name" value="Sigma2 domain of RNA polymerase sigma factors"/>
    <property type="match status" value="1"/>
</dbReference>
<evidence type="ECO:0000256" key="3">
    <source>
        <dbReference type="ARBA" id="ARBA00023082"/>
    </source>
</evidence>
<dbReference type="Gene3D" id="1.10.1740.10">
    <property type="match status" value="1"/>
</dbReference>
<evidence type="ECO:0000256" key="6">
    <source>
        <dbReference type="SAM" id="MobiDB-lite"/>
    </source>
</evidence>
<dbReference type="RefSeq" id="WP_179669303.1">
    <property type="nucleotide sequence ID" value="NZ_JACCFP010000001.1"/>
</dbReference>
<dbReference type="InterPro" id="IPR039425">
    <property type="entry name" value="RNA_pol_sigma-70-like"/>
</dbReference>
<keyword evidence="2" id="KW-0805">Transcription regulation</keyword>
<name>A0A853C675_9ACTN</name>
<keyword evidence="3" id="KW-0731">Sigma factor</keyword>
<dbReference type="InterPro" id="IPR014284">
    <property type="entry name" value="RNA_pol_sigma-70_dom"/>
</dbReference>
<proteinExistence type="inferred from homology"/>
<feature type="compositionally biased region" description="Low complexity" evidence="6">
    <location>
        <begin position="1"/>
        <end position="13"/>
    </location>
</feature>
<dbReference type="GO" id="GO:0006352">
    <property type="term" value="P:DNA-templated transcription initiation"/>
    <property type="evidence" value="ECO:0007669"/>
    <property type="project" value="InterPro"/>
</dbReference>
<sequence length="202" mass="22372">MTASQTATRQQQAGPDHPPTARADHYRRLYLAHFGGILGYAVRRVDSRADAADVVSETFLVAWRRLDDAPPGEERPWLYGIARNVLANHHRSVRRRGRLGARLRDVLAEDVVPDPADGVVERDRVREALGRLSADDRELLTLVAWDGLSAPEAAQVLGIAPGATRMRLTRARRRFAEALGDSPPGDGHDTPTTHRDAPEEER</sequence>
<dbReference type="GO" id="GO:0003677">
    <property type="term" value="F:DNA binding"/>
    <property type="evidence" value="ECO:0007669"/>
    <property type="project" value="UniProtKB-KW"/>
</dbReference>
<dbReference type="Proteomes" id="UP000530424">
    <property type="component" value="Unassembled WGS sequence"/>
</dbReference>
<dbReference type="InterPro" id="IPR036388">
    <property type="entry name" value="WH-like_DNA-bd_sf"/>
</dbReference>
<gene>
    <name evidence="9" type="ORF">HNR19_003702</name>
</gene>
<comment type="similarity">
    <text evidence="1">Belongs to the sigma-70 factor family. ECF subfamily.</text>
</comment>
<dbReference type="InterPro" id="IPR007627">
    <property type="entry name" value="RNA_pol_sigma70_r2"/>
</dbReference>
<dbReference type="EMBL" id="JACCFP010000001">
    <property type="protein sequence ID" value="NYJ03004.1"/>
    <property type="molecule type" value="Genomic_DNA"/>
</dbReference>
<dbReference type="InterPro" id="IPR013324">
    <property type="entry name" value="RNA_pol_sigma_r3/r4-like"/>
</dbReference>
<protein>
    <submittedName>
        <fullName evidence="9">RNA polymerase sigma-70 factor (ECF subfamily)</fullName>
    </submittedName>
</protein>
<dbReference type="GO" id="GO:0016987">
    <property type="term" value="F:sigma factor activity"/>
    <property type="evidence" value="ECO:0007669"/>
    <property type="project" value="UniProtKB-KW"/>
</dbReference>
<dbReference type="NCBIfam" id="TIGR02937">
    <property type="entry name" value="sigma70-ECF"/>
    <property type="match status" value="1"/>
</dbReference>
<dbReference type="Pfam" id="PF04542">
    <property type="entry name" value="Sigma70_r2"/>
    <property type="match status" value="1"/>
</dbReference>
<evidence type="ECO:0000259" key="7">
    <source>
        <dbReference type="Pfam" id="PF04542"/>
    </source>
</evidence>
<comment type="caution">
    <text evidence="9">The sequence shown here is derived from an EMBL/GenBank/DDBJ whole genome shotgun (WGS) entry which is preliminary data.</text>
</comment>
<feature type="region of interest" description="Disordered" evidence="6">
    <location>
        <begin position="176"/>
        <end position="202"/>
    </location>
</feature>